<name>A0ACD5BMJ6_9PSEU</name>
<organism evidence="1 2">
    <name type="scientific">Amycolatopsis coloradensis</name>
    <dbReference type="NCBI Taxonomy" id="76021"/>
    <lineage>
        <taxon>Bacteria</taxon>
        <taxon>Bacillati</taxon>
        <taxon>Actinomycetota</taxon>
        <taxon>Actinomycetes</taxon>
        <taxon>Pseudonocardiales</taxon>
        <taxon>Pseudonocardiaceae</taxon>
        <taxon>Amycolatopsis</taxon>
    </lineage>
</organism>
<keyword evidence="1" id="KW-0575">Peroxidase</keyword>
<proteinExistence type="predicted"/>
<sequence>MRTGRPAALARSVIAGAARQYECQCAEYRHDHATTETRHARQFGTTAEFAYGWADMARSTSVRRFENHPSRRAFLGATATVVAAGLTAGCESDSAQPGRLDTPASTTPVPPTGPYQAGITLPRQAQPNLLAVVADVADGVAVGPLLAELGEAVGTLTAGTDTRLLGLSPGDLTVTIGVGPRLVRMADPSLPGTTELPEFSRERIAPQARGGDLLIQVCAGDAVVIPIVAAALLHQAGDRIHERWRQSGRRGSTIPVAPGLTAPRNVFGFIDGIVGPHTAAEQERDLWLAGPSPVTRGTIAVLRRMELDLPRFTALPVATQEAVFGRRRDTGTPLSGGAIASDPDLGAKTPDGRYLIPADAHMRRAHPNTVGVGLMLRRSYNIDEPAPGLLFISFQNDIRTFTNTLTRMDNGDALLPFTTTTASASFLILPGFDRQHPLGATLFR</sequence>
<dbReference type="EMBL" id="CP150484">
    <property type="protein sequence ID" value="WYW20673.1"/>
    <property type="molecule type" value="Genomic_DNA"/>
</dbReference>
<evidence type="ECO:0000313" key="1">
    <source>
        <dbReference type="EMBL" id="WYW20673.1"/>
    </source>
</evidence>
<keyword evidence="2" id="KW-1185">Reference proteome</keyword>
<keyword evidence="1" id="KW-0560">Oxidoreductase</keyword>
<accession>A0ACD5BMJ6</accession>
<dbReference type="Proteomes" id="UP001456344">
    <property type="component" value="Chromosome"/>
</dbReference>
<evidence type="ECO:0000313" key="2">
    <source>
        <dbReference type="Proteomes" id="UP001456344"/>
    </source>
</evidence>
<protein>
    <submittedName>
        <fullName evidence="1">Dyp-type peroxidase</fullName>
    </submittedName>
</protein>
<reference evidence="1" key="1">
    <citation type="submission" date="2023-10" db="EMBL/GenBank/DDBJ databases">
        <title>Whole genome sequencing of actinobacterial strain Amycolatopsis sp. (BCA-696) identifies the underlying plant growth-promoting genes.</title>
        <authorList>
            <person name="Gandham P."/>
            <person name="Vadla N."/>
            <person name="Saji A."/>
            <person name="Srinivas V."/>
            <person name="Ruperao P."/>
            <person name="Selvanayagam S."/>
            <person name="Saxena R.K."/>
            <person name="Rathore A."/>
            <person name="Gopalakrishnan S."/>
            <person name="Thakur V."/>
        </authorList>
    </citation>
    <scope>NUCLEOTIDE SEQUENCE</scope>
    <source>
        <strain evidence="1">BCA-696</strain>
    </source>
</reference>
<gene>
    <name evidence="1" type="ORF">LCL61_34500</name>
</gene>